<proteinExistence type="predicted"/>
<sequence length="1406" mass="155022">MGSMDITADVSILLSIVFTSWALFQARIRVGPGQRPIVAFGIQGYTKAAFSILLFALSIGRLVISEYQKLSRGFELLAASALCGISWIEHHWNARRSGMIVLYIIWCLIRDGLEVVRTAQTPYSLLKSQLIVELALFMAEILEKEPMKAPTYEDELSAEEEASIISRIFFGWINPILLEGYSNILLNSGLPPIDTRLRSEPVRAAALCAWNQRSKPENKMTLLNVLFRCLRKPFLIAILPRIFLTFFRYSQPVLISQAIEYVTSDELSRPVLSGHRLVIVAAVVYLGLAISTTAYQHSLNRLRIMIRAGLVALIHNKTMNSYAETTSEGRVLTLASTDVDCLDGIGEMFHETWGQVLDVVIGIFLLSREVGWLSPVPLVIIALCSRNVAKNLRRKQGDWNKATQIRISMTSSVISAMKSVKMLGLQNILSKRVEKLRQHELYMASKVRWMNVAYTGSANALGMFAPVVTLVLYAILAKAKGNELDTKTAFTTIAILIMVTHPANMVMTIVPRAVASFASFERIQSFLLEPSLRDHRIEVPSSTAALDSNSSPVAINLAGLSVGESRLTLDDVNLTVRKGSIVICSGATAAGKTVLIRSVLGEIPSTGTVVVSSKRIGYGSQTTWLPNSSIKHIITSFAKEHVTIDSEWYEEVVGACCLTEDIDTLPGDEYLVGSRGSNLSGGQRQRIALARAIFARTDILVLDDPFSALDGKTEKQIVENLLGPHGLLKKLGTTVFLISNSTQYFSLADEVIFLEGGRIKEQGNWNELVSQDPRILKLIPKEAHAHDDELKAIPLPQRLLDDASVNIKRKTGDSALYGYYIKASGQANVLFFWICVALHTFFITFPQYWLKMWTDSSSSDNWLFIGVYIALNVMAWVFTMGNVWSVEINIAPHSGKQLHSRLLNSVISAPLLYFSRSDTGSILNRFAEDFQLVDKQLPSAFQSMVVQVFKLLNQAALLFVAQKLLTYTLPLCFVVVYVVQRVYLRTSRQLRLLELESKSAVSIDFLETIDGLSTIRAFGGLSKARSQHLRRLDDSQKPFYILLCLQCWLRIILDLLVAGIAVSVIALAVILKDNTSGGQVGIALNLVLIVNATLLKLVESWTNLEISLGAIARIKSLEDEVLPEDKPTETFLPPETWPSSGRIEIRELTASYTPEKTALDNVSLRIEAGQKVVICGRTGSGKSSLLLALLRLLESNSGSIIIDGINVGFVPRSVIRERCFVTVPQEPLLLSQQTLRFNLDPSESLSNDTIIAVLTTVRLWQHFGHGIHWEAGAVDPNSDSAAQLLTHPVLDVALGLLPPISVGQGQLLALARALLQVYAISASGAKPVILLDEATSSLDLETEELMLDIVHEQFTCRGFTVIMIAHRLGAAVSRLRKGVDKVVWMKDGKVENVGDASVVLGVNLVP</sequence>
<protein>
    <submittedName>
        <fullName evidence="1">ABC transporter</fullName>
    </submittedName>
</protein>
<dbReference type="EMBL" id="MU394280">
    <property type="protein sequence ID" value="KAI6094018.1"/>
    <property type="molecule type" value="Genomic_DNA"/>
</dbReference>
<accession>A0ACC0DMV5</accession>
<gene>
    <name evidence="1" type="ORF">F4821DRAFT_221950</name>
</gene>
<keyword evidence="2" id="KW-1185">Reference proteome</keyword>
<comment type="caution">
    <text evidence="1">The sequence shown here is derived from an EMBL/GenBank/DDBJ whole genome shotgun (WGS) entry which is preliminary data.</text>
</comment>
<evidence type="ECO:0000313" key="1">
    <source>
        <dbReference type="EMBL" id="KAI6094018.1"/>
    </source>
</evidence>
<evidence type="ECO:0000313" key="2">
    <source>
        <dbReference type="Proteomes" id="UP001497680"/>
    </source>
</evidence>
<name>A0ACC0DMV5_9PEZI</name>
<dbReference type="Proteomes" id="UP001497680">
    <property type="component" value="Unassembled WGS sequence"/>
</dbReference>
<reference evidence="1 2" key="1">
    <citation type="journal article" date="2022" name="New Phytol.">
        <title>Ecological generalism drives hyperdiversity of secondary metabolite gene clusters in xylarialean endophytes.</title>
        <authorList>
            <person name="Franco M.E.E."/>
            <person name="Wisecaver J.H."/>
            <person name="Arnold A.E."/>
            <person name="Ju Y.M."/>
            <person name="Slot J.C."/>
            <person name="Ahrendt S."/>
            <person name="Moore L.P."/>
            <person name="Eastman K.E."/>
            <person name="Scott K."/>
            <person name="Konkel Z."/>
            <person name="Mondo S.J."/>
            <person name="Kuo A."/>
            <person name="Hayes R.D."/>
            <person name="Haridas S."/>
            <person name="Andreopoulos B."/>
            <person name="Riley R."/>
            <person name="LaButti K."/>
            <person name="Pangilinan J."/>
            <person name="Lipzen A."/>
            <person name="Amirebrahimi M."/>
            <person name="Yan J."/>
            <person name="Adam C."/>
            <person name="Keymanesh K."/>
            <person name="Ng V."/>
            <person name="Louie K."/>
            <person name="Northen T."/>
            <person name="Drula E."/>
            <person name="Henrissat B."/>
            <person name="Hsieh H.M."/>
            <person name="Youens-Clark K."/>
            <person name="Lutzoni F."/>
            <person name="Miadlikowska J."/>
            <person name="Eastwood D.C."/>
            <person name="Hamelin R.C."/>
            <person name="Grigoriev I.V."/>
            <person name="U'Ren J.M."/>
        </authorList>
    </citation>
    <scope>NUCLEOTIDE SEQUENCE [LARGE SCALE GENOMIC DNA]</scope>
    <source>
        <strain evidence="1 2">ER1909</strain>
    </source>
</reference>
<organism evidence="1 2">
    <name type="scientific">Hypoxylon rubiginosum</name>
    <dbReference type="NCBI Taxonomy" id="110542"/>
    <lineage>
        <taxon>Eukaryota</taxon>
        <taxon>Fungi</taxon>
        <taxon>Dikarya</taxon>
        <taxon>Ascomycota</taxon>
        <taxon>Pezizomycotina</taxon>
        <taxon>Sordariomycetes</taxon>
        <taxon>Xylariomycetidae</taxon>
        <taxon>Xylariales</taxon>
        <taxon>Hypoxylaceae</taxon>
        <taxon>Hypoxylon</taxon>
    </lineage>
</organism>